<evidence type="ECO:0000313" key="4">
    <source>
        <dbReference type="Proteomes" id="UP000828390"/>
    </source>
</evidence>
<protein>
    <submittedName>
        <fullName evidence="3">Uncharacterized protein</fullName>
    </submittedName>
</protein>
<gene>
    <name evidence="3" type="ORF">DPMN_032156</name>
</gene>
<comment type="caution">
    <text evidence="3">The sequence shown here is derived from an EMBL/GenBank/DDBJ whole genome shotgun (WGS) entry which is preliminary data.</text>
</comment>
<feature type="chain" id="PRO_5039140418" evidence="2">
    <location>
        <begin position="21"/>
        <end position="125"/>
    </location>
</feature>
<dbReference type="OrthoDB" id="6140874at2759"/>
<organism evidence="3 4">
    <name type="scientific">Dreissena polymorpha</name>
    <name type="common">Zebra mussel</name>
    <name type="synonym">Mytilus polymorpha</name>
    <dbReference type="NCBI Taxonomy" id="45954"/>
    <lineage>
        <taxon>Eukaryota</taxon>
        <taxon>Metazoa</taxon>
        <taxon>Spiralia</taxon>
        <taxon>Lophotrochozoa</taxon>
        <taxon>Mollusca</taxon>
        <taxon>Bivalvia</taxon>
        <taxon>Autobranchia</taxon>
        <taxon>Heteroconchia</taxon>
        <taxon>Euheterodonta</taxon>
        <taxon>Imparidentia</taxon>
        <taxon>Neoheterodontei</taxon>
        <taxon>Myida</taxon>
        <taxon>Dreissenoidea</taxon>
        <taxon>Dreissenidae</taxon>
        <taxon>Dreissena</taxon>
    </lineage>
</organism>
<proteinExistence type="predicted"/>
<keyword evidence="1" id="KW-0175">Coiled coil</keyword>
<feature type="signal peptide" evidence="2">
    <location>
        <begin position="1"/>
        <end position="20"/>
    </location>
</feature>
<sequence length="125" mass="14440">MTRADLAVTVFVSCVQLVSSLVIIQPGETDGFHMDTHTEELITLLEGLEKLTDDSVEQNEDSLRQRQNKNEINELQKLLRMTENEENEYNAGHIKLEKKDFAILPPVTEWCRMMGFRRCRDSSAR</sequence>
<evidence type="ECO:0000256" key="1">
    <source>
        <dbReference type="SAM" id="Coils"/>
    </source>
</evidence>
<reference evidence="3" key="2">
    <citation type="submission" date="2020-11" db="EMBL/GenBank/DDBJ databases">
        <authorList>
            <person name="McCartney M.A."/>
            <person name="Auch B."/>
            <person name="Kono T."/>
            <person name="Mallez S."/>
            <person name="Becker A."/>
            <person name="Gohl D.M."/>
            <person name="Silverstein K.A.T."/>
            <person name="Koren S."/>
            <person name="Bechman K.B."/>
            <person name="Herman A."/>
            <person name="Abrahante J.E."/>
            <person name="Garbe J."/>
        </authorList>
    </citation>
    <scope>NUCLEOTIDE SEQUENCE</scope>
    <source>
        <strain evidence="3">Duluth1</strain>
        <tissue evidence="3">Whole animal</tissue>
    </source>
</reference>
<evidence type="ECO:0000256" key="2">
    <source>
        <dbReference type="SAM" id="SignalP"/>
    </source>
</evidence>
<evidence type="ECO:0000313" key="3">
    <source>
        <dbReference type="EMBL" id="KAH3869000.1"/>
    </source>
</evidence>
<accession>A0A9D4M1B3</accession>
<keyword evidence="2" id="KW-0732">Signal</keyword>
<feature type="coiled-coil region" evidence="1">
    <location>
        <begin position="65"/>
        <end position="92"/>
    </location>
</feature>
<name>A0A9D4M1B3_DREPO</name>
<dbReference type="Proteomes" id="UP000828390">
    <property type="component" value="Unassembled WGS sequence"/>
</dbReference>
<keyword evidence="4" id="KW-1185">Reference proteome</keyword>
<dbReference type="EMBL" id="JAIWYP010000002">
    <property type="protein sequence ID" value="KAH3869000.1"/>
    <property type="molecule type" value="Genomic_DNA"/>
</dbReference>
<dbReference type="AlphaFoldDB" id="A0A9D4M1B3"/>
<reference evidence="3" key="1">
    <citation type="journal article" date="2019" name="bioRxiv">
        <title>The Genome of the Zebra Mussel, Dreissena polymorpha: A Resource for Invasive Species Research.</title>
        <authorList>
            <person name="McCartney M.A."/>
            <person name="Auch B."/>
            <person name="Kono T."/>
            <person name="Mallez S."/>
            <person name="Zhang Y."/>
            <person name="Obille A."/>
            <person name="Becker A."/>
            <person name="Abrahante J.E."/>
            <person name="Garbe J."/>
            <person name="Badalamenti J.P."/>
            <person name="Herman A."/>
            <person name="Mangelson H."/>
            <person name="Liachko I."/>
            <person name="Sullivan S."/>
            <person name="Sone E.D."/>
            <person name="Koren S."/>
            <person name="Silverstein K.A.T."/>
            <person name="Beckman K.B."/>
            <person name="Gohl D.M."/>
        </authorList>
    </citation>
    <scope>NUCLEOTIDE SEQUENCE</scope>
    <source>
        <strain evidence="3">Duluth1</strain>
        <tissue evidence="3">Whole animal</tissue>
    </source>
</reference>